<evidence type="ECO:0000313" key="6">
    <source>
        <dbReference type="EMBL" id="CAF1467052.1"/>
    </source>
</evidence>
<comment type="similarity">
    <text evidence="1">Belongs to the TRAFAC class TrmE-Era-EngA-EngB-Septin-like GTPase superfamily. AIG1/Toc34/Toc159-like paraseptin GTPase family. IAN subfamily.</text>
</comment>
<dbReference type="SUPFAM" id="SSF52540">
    <property type="entry name" value="P-loop containing nucleoside triphosphate hydrolases"/>
    <property type="match status" value="1"/>
</dbReference>
<keyword evidence="4" id="KW-0175">Coiled coil</keyword>
<dbReference type="GO" id="GO:0005525">
    <property type="term" value="F:GTP binding"/>
    <property type="evidence" value="ECO:0007669"/>
    <property type="project" value="UniProtKB-KW"/>
</dbReference>
<dbReference type="Proteomes" id="UP000663845">
    <property type="component" value="Unassembled WGS sequence"/>
</dbReference>
<dbReference type="InterPro" id="IPR027417">
    <property type="entry name" value="P-loop_NTPase"/>
</dbReference>
<evidence type="ECO:0000313" key="8">
    <source>
        <dbReference type="Proteomes" id="UP000663844"/>
    </source>
</evidence>
<dbReference type="Gene3D" id="3.40.50.300">
    <property type="entry name" value="P-loop containing nucleotide triphosphate hydrolases"/>
    <property type="match status" value="1"/>
</dbReference>
<keyword evidence="2" id="KW-0547">Nucleotide-binding</keyword>
<dbReference type="InterPro" id="IPR006703">
    <property type="entry name" value="G_AIG1"/>
</dbReference>
<evidence type="ECO:0000256" key="1">
    <source>
        <dbReference type="ARBA" id="ARBA00008535"/>
    </source>
</evidence>
<comment type="caution">
    <text evidence="7">The sequence shown here is derived from an EMBL/GenBank/DDBJ whole genome shotgun (WGS) entry which is preliminary data.</text>
</comment>
<gene>
    <name evidence="6" type="ORF">JYZ213_LOCUS41588</name>
    <name evidence="7" type="ORF">OXD698_LOCUS37717</name>
</gene>
<reference evidence="7" key="1">
    <citation type="submission" date="2021-02" db="EMBL/GenBank/DDBJ databases">
        <authorList>
            <person name="Nowell W R."/>
        </authorList>
    </citation>
    <scope>NUCLEOTIDE SEQUENCE</scope>
</reference>
<evidence type="ECO:0000256" key="3">
    <source>
        <dbReference type="ARBA" id="ARBA00023134"/>
    </source>
</evidence>
<evidence type="ECO:0000259" key="5">
    <source>
        <dbReference type="Pfam" id="PF04548"/>
    </source>
</evidence>
<dbReference type="PANTHER" id="PTHR10903:SF184">
    <property type="entry name" value="GTP-BINDING PROTEIN A"/>
    <property type="match status" value="1"/>
</dbReference>
<organism evidence="7 8">
    <name type="scientific">Adineta steineri</name>
    <dbReference type="NCBI Taxonomy" id="433720"/>
    <lineage>
        <taxon>Eukaryota</taxon>
        <taxon>Metazoa</taxon>
        <taxon>Spiralia</taxon>
        <taxon>Gnathifera</taxon>
        <taxon>Rotifera</taxon>
        <taxon>Eurotatoria</taxon>
        <taxon>Bdelloidea</taxon>
        <taxon>Adinetida</taxon>
        <taxon>Adinetidae</taxon>
        <taxon>Adineta</taxon>
    </lineage>
</organism>
<dbReference type="Proteomes" id="UP000663844">
    <property type="component" value="Unassembled WGS sequence"/>
</dbReference>
<dbReference type="InterPro" id="IPR045058">
    <property type="entry name" value="GIMA/IAN/Toc"/>
</dbReference>
<dbReference type="Pfam" id="PF04548">
    <property type="entry name" value="AIG1"/>
    <property type="match status" value="1"/>
</dbReference>
<keyword evidence="3" id="KW-0342">GTP-binding</keyword>
<protein>
    <recommendedName>
        <fullName evidence="5">AIG1-type G domain-containing protein</fullName>
    </recommendedName>
</protein>
<dbReference type="EMBL" id="CAJNOG010001728">
    <property type="protein sequence ID" value="CAF1467052.1"/>
    <property type="molecule type" value="Genomic_DNA"/>
</dbReference>
<feature type="domain" description="AIG1-type G" evidence="5">
    <location>
        <begin position="35"/>
        <end position="145"/>
    </location>
</feature>
<evidence type="ECO:0000256" key="4">
    <source>
        <dbReference type="SAM" id="Coils"/>
    </source>
</evidence>
<dbReference type="AlphaFoldDB" id="A0A819XZD5"/>
<feature type="coiled-coil region" evidence="4">
    <location>
        <begin position="229"/>
        <end position="256"/>
    </location>
</feature>
<name>A0A819XZD5_9BILA</name>
<proteinExistence type="inferred from homology"/>
<evidence type="ECO:0000256" key="2">
    <source>
        <dbReference type="ARBA" id="ARBA00022741"/>
    </source>
</evidence>
<sequence>MGNHQSCPLLKIIEAYSGSIFPIWHSDQDYPTVGLILLGNTGVGKSFLANILLGENTFEHRFSTDSVTNTTEFKSFRASGRRYVVFDVPGLIECDEAAIERNKIQIQQAFEQRPNCIVAPVFSNGISGRLRNEDLVAFNALNNVYHFRPESLLFIINDLPTNYSSCYEEEAAVRLNHLLEMKSLKICFISRIDINSYWKRKQLRMKLLNDFDNRKPSTHRKTGEIVLPLNKIKQLEEEMRKKQDDFEAKRKELEKQIRWQKKMEGMRENDWCVIL</sequence>
<dbReference type="EMBL" id="CAJOAZ010006761">
    <property type="protein sequence ID" value="CAF4144332.1"/>
    <property type="molecule type" value="Genomic_DNA"/>
</dbReference>
<accession>A0A819XZD5</accession>
<evidence type="ECO:0000313" key="7">
    <source>
        <dbReference type="EMBL" id="CAF4144332.1"/>
    </source>
</evidence>
<dbReference type="PANTHER" id="PTHR10903">
    <property type="entry name" value="GTPASE, IMAP FAMILY MEMBER-RELATED"/>
    <property type="match status" value="1"/>
</dbReference>